<comment type="caution">
    <text evidence="4">The sequence shown here is derived from an EMBL/GenBank/DDBJ whole genome shotgun (WGS) entry which is preliminary data.</text>
</comment>
<feature type="region of interest" description="Disordered" evidence="1">
    <location>
        <begin position="144"/>
        <end position="183"/>
    </location>
</feature>
<evidence type="ECO:0000313" key="4">
    <source>
        <dbReference type="EMBL" id="PSM42511.1"/>
    </source>
</evidence>
<evidence type="ECO:0000256" key="2">
    <source>
        <dbReference type="SAM" id="SignalP"/>
    </source>
</evidence>
<sequence length="183" mass="18352">MKRASLVLLTSGALVAAITGTALAGGSDDASHSRTASSASATASPGAASDTPSASPSSSRSGPESESESKSVASTTAPTADDDTAGPATATATPMHPSSPTGSRRAEQIALAHMGGGTVTEVEAETEHGRAVWSVKILKNGSRYEVHVDRGSGEITRSRTKSDDDHGGAQDGGRHGRHGSHHD</sequence>
<feature type="compositionally biased region" description="Low complexity" evidence="1">
    <location>
        <begin position="73"/>
        <end position="101"/>
    </location>
</feature>
<keyword evidence="2" id="KW-0732">Signal</keyword>
<feature type="signal peptide" evidence="2">
    <location>
        <begin position="1"/>
        <end position="24"/>
    </location>
</feature>
<dbReference type="Gene3D" id="3.10.450.40">
    <property type="match status" value="1"/>
</dbReference>
<feature type="compositionally biased region" description="Basic and acidic residues" evidence="1">
    <location>
        <begin position="144"/>
        <end position="174"/>
    </location>
</feature>
<dbReference type="AlphaFoldDB" id="A0A2P8Q8D6"/>
<evidence type="ECO:0000259" key="3">
    <source>
        <dbReference type="Pfam" id="PF03413"/>
    </source>
</evidence>
<dbReference type="InterPro" id="IPR025711">
    <property type="entry name" value="PepSY"/>
</dbReference>
<reference evidence="4 5" key="1">
    <citation type="submission" date="2018-03" db="EMBL/GenBank/DDBJ databases">
        <title>Streptomyces dioscori sp. nov., a novel endophytic actinobacterium isolated from bulbil of Dioscorea bulbifera L.</title>
        <authorList>
            <person name="Zhikuan W."/>
        </authorList>
    </citation>
    <scope>NUCLEOTIDE SEQUENCE [LARGE SCALE GENOMIC DNA]</scope>
    <source>
        <strain evidence="4 5">A217</strain>
    </source>
</reference>
<proteinExistence type="predicted"/>
<dbReference type="Proteomes" id="UP000240429">
    <property type="component" value="Unassembled WGS sequence"/>
</dbReference>
<gene>
    <name evidence="4" type="ORF">C6Y14_14975</name>
</gene>
<protein>
    <recommendedName>
        <fullName evidence="3">PepSY domain-containing protein</fullName>
    </recommendedName>
</protein>
<name>A0A2P8Q8D6_9ACTN</name>
<evidence type="ECO:0000313" key="5">
    <source>
        <dbReference type="Proteomes" id="UP000240429"/>
    </source>
</evidence>
<keyword evidence="5" id="KW-1185">Reference proteome</keyword>
<accession>A0A2P8Q8D6</accession>
<feature type="compositionally biased region" description="Low complexity" evidence="1">
    <location>
        <begin position="33"/>
        <end position="64"/>
    </location>
</feature>
<feature type="chain" id="PRO_5015140813" description="PepSY domain-containing protein" evidence="2">
    <location>
        <begin position="25"/>
        <end position="183"/>
    </location>
</feature>
<feature type="domain" description="PepSY" evidence="3">
    <location>
        <begin position="106"/>
        <end position="158"/>
    </location>
</feature>
<organism evidence="4 5">
    <name type="scientific">Streptomyces dioscori</name>
    <dbReference type="NCBI Taxonomy" id="2109333"/>
    <lineage>
        <taxon>Bacteria</taxon>
        <taxon>Bacillati</taxon>
        <taxon>Actinomycetota</taxon>
        <taxon>Actinomycetes</taxon>
        <taxon>Kitasatosporales</taxon>
        <taxon>Streptomycetaceae</taxon>
        <taxon>Streptomyces</taxon>
        <taxon>Streptomyces aurantiacus group</taxon>
    </lineage>
</organism>
<evidence type="ECO:0000256" key="1">
    <source>
        <dbReference type="SAM" id="MobiDB-lite"/>
    </source>
</evidence>
<feature type="region of interest" description="Disordered" evidence="1">
    <location>
        <begin position="23"/>
        <end position="128"/>
    </location>
</feature>
<dbReference type="EMBL" id="PYBJ01000008">
    <property type="protein sequence ID" value="PSM42511.1"/>
    <property type="molecule type" value="Genomic_DNA"/>
</dbReference>
<dbReference type="Pfam" id="PF03413">
    <property type="entry name" value="PepSY"/>
    <property type="match status" value="1"/>
</dbReference>